<evidence type="ECO:0000256" key="1">
    <source>
        <dbReference type="SAM" id="MobiDB-lite"/>
    </source>
</evidence>
<feature type="region of interest" description="Disordered" evidence="1">
    <location>
        <begin position="1"/>
        <end position="46"/>
    </location>
</feature>
<sequence>MKDKARETVKAETKTRKRAATKVNTDSKTKTKLTKETTTPVKMGRKKTGEEVRTYRVLGSRFTSEELKYVERMIEELLPIYKNKSKILLAITKEFVSSPLNDEVLNRTNKISLGRWATVFGSSDIRKVLIVYFQLTRGFFIAPTRKLKTYPFIDLEMLDKDGKRYGIIVKSDNDYIDLEVIDKMKKKMKLYLLTTTEKKQELGDRDIEWISLKDIFKFMEKYQFLLPSHIVRKFKNVEELK</sequence>
<organism evidence="2 3">
    <name type="scientific">Fusobacterium varium ATCC 27725</name>
    <dbReference type="NCBI Taxonomy" id="469618"/>
    <lineage>
        <taxon>Bacteria</taxon>
        <taxon>Fusobacteriati</taxon>
        <taxon>Fusobacteriota</taxon>
        <taxon>Fusobacteriia</taxon>
        <taxon>Fusobacteriales</taxon>
        <taxon>Fusobacteriaceae</taxon>
        <taxon>Fusobacterium</taxon>
    </lineage>
</organism>
<dbReference type="RefSeq" id="WP_005949480.1">
    <property type="nucleotide sequence ID" value="NZ_CP028103.1"/>
</dbReference>
<evidence type="ECO:0000313" key="3">
    <source>
        <dbReference type="Proteomes" id="UP000241238"/>
    </source>
</evidence>
<dbReference type="Proteomes" id="UP000241238">
    <property type="component" value="Chromosome"/>
</dbReference>
<gene>
    <name evidence="2" type="ORF">C4N18_02090</name>
</gene>
<evidence type="ECO:0000313" key="2">
    <source>
        <dbReference type="EMBL" id="AVQ30077.1"/>
    </source>
</evidence>
<keyword evidence="3" id="KW-1185">Reference proteome</keyword>
<dbReference type="GeneID" id="77466766"/>
<dbReference type="EMBL" id="CP028103">
    <property type="protein sequence ID" value="AVQ30077.1"/>
    <property type="molecule type" value="Genomic_DNA"/>
</dbReference>
<feature type="compositionally biased region" description="Basic and acidic residues" evidence="1">
    <location>
        <begin position="1"/>
        <end position="14"/>
    </location>
</feature>
<name>A0ABM6U1C3_FUSVA</name>
<reference evidence="3" key="1">
    <citation type="journal article" date="2018" name="MSphere">
        <title>Fusobacterium Genomics Using MinION and Illumina Sequencing Enables Genome Completion and Correction.</title>
        <authorList>
            <person name="Todd S.M."/>
            <person name="Settlage R.E."/>
            <person name="Lahmers K.K."/>
            <person name="Slade D.J."/>
        </authorList>
    </citation>
    <scope>NUCLEOTIDE SEQUENCE [LARGE SCALE GENOMIC DNA]</scope>
    <source>
        <strain evidence="3">ATCC 27725</strain>
    </source>
</reference>
<accession>A0ABM6U1C3</accession>
<proteinExistence type="predicted"/>
<protein>
    <submittedName>
        <fullName evidence="2">Uncharacterized protein</fullName>
    </submittedName>
</protein>
<feature type="compositionally biased region" description="Basic and acidic residues" evidence="1">
    <location>
        <begin position="25"/>
        <end position="35"/>
    </location>
</feature>